<proteinExistence type="predicted"/>
<dbReference type="Proteomes" id="UP000518266">
    <property type="component" value="Unassembled WGS sequence"/>
</dbReference>
<dbReference type="EMBL" id="JAAKFY010000020">
    <property type="protein sequence ID" value="KAF3841226.1"/>
    <property type="molecule type" value="Genomic_DNA"/>
</dbReference>
<evidence type="ECO:0000313" key="1">
    <source>
        <dbReference type="EMBL" id="KAF3841226.1"/>
    </source>
</evidence>
<name>A0A7J5XVT2_DISMA</name>
<evidence type="ECO:0000313" key="2">
    <source>
        <dbReference type="Proteomes" id="UP000518266"/>
    </source>
</evidence>
<sequence length="330" mass="35781">MSFLEKLQGNRSWGPPWGYQTHKAPHLHRACRSAVTTEGSTHWWSVKRATRVFLLVSGLSLSAQISGSSGMTSPSMTGPKATRYRAGWMSCSTSSLALFFCRQETMSTVSSTLQPTLSASMRVYLTVERDHDNVPITGQHAAVHHVPGALHIGASMDVDHHRSSFRVPYICKVIGEPYGHHDLRHGVVDVLRAHRHEVGSILDSGPRGGLVRGHETLLTDWWSSVGDPQILINGPEHLAGHGDPKTSKFPKLSSHCRVEFLACGLGEGPAGTYYPPKKSAVGDGYSPLMVQQVTLYPGCILGLCTAPGVLAPADAIMANAEFLQWIFEAA</sequence>
<accession>A0A7J5XVT2</accession>
<keyword evidence="2" id="KW-1185">Reference proteome</keyword>
<gene>
    <name evidence="1" type="ORF">F7725_007088</name>
</gene>
<comment type="caution">
    <text evidence="1">The sequence shown here is derived from an EMBL/GenBank/DDBJ whole genome shotgun (WGS) entry which is preliminary data.</text>
</comment>
<dbReference type="AlphaFoldDB" id="A0A7J5XVT2"/>
<protein>
    <submittedName>
        <fullName evidence="1">Uncharacterized protein</fullName>
    </submittedName>
</protein>
<reference evidence="1 2" key="1">
    <citation type="submission" date="2020-03" db="EMBL/GenBank/DDBJ databases">
        <title>Dissostichus mawsoni Genome sequencing and assembly.</title>
        <authorList>
            <person name="Park H."/>
        </authorList>
    </citation>
    <scope>NUCLEOTIDE SEQUENCE [LARGE SCALE GENOMIC DNA]</scope>
    <source>
        <strain evidence="1">DM0001</strain>
        <tissue evidence="1">Muscle</tissue>
    </source>
</reference>
<organism evidence="1 2">
    <name type="scientific">Dissostichus mawsoni</name>
    <name type="common">Antarctic cod</name>
    <dbReference type="NCBI Taxonomy" id="36200"/>
    <lineage>
        <taxon>Eukaryota</taxon>
        <taxon>Metazoa</taxon>
        <taxon>Chordata</taxon>
        <taxon>Craniata</taxon>
        <taxon>Vertebrata</taxon>
        <taxon>Euteleostomi</taxon>
        <taxon>Actinopterygii</taxon>
        <taxon>Neopterygii</taxon>
        <taxon>Teleostei</taxon>
        <taxon>Neoteleostei</taxon>
        <taxon>Acanthomorphata</taxon>
        <taxon>Eupercaria</taxon>
        <taxon>Perciformes</taxon>
        <taxon>Notothenioidei</taxon>
        <taxon>Nototheniidae</taxon>
        <taxon>Dissostichus</taxon>
    </lineage>
</organism>